<dbReference type="PRINTS" id="PR00258">
    <property type="entry name" value="SPERACTRCPTR"/>
</dbReference>
<dbReference type="InterPro" id="IPR001190">
    <property type="entry name" value="SRCR"/>
</dbReference>
<dbReference type="Proteomes" id="UP000314294">
    <property type="component" value="Unassembled WGS sequence"/>
</dbReference>
<dbReference type="PROSITE" id="PS50287">
    <property type="entry name" value="SRCR_2"/>
    <property type="match status" value="2"/>
</dbReference>
<dbReference type="GO" id="GO:0006508">
    <property type="term" value="P:proteolysis"/>
    <property type="evidence" value="ECO:0007669"/>
    <property type="project" value="UniProtKB-KW"/>
</dbReference>
<evidence type="ECO:0000259" key="11">
    <source>
        <dbReference type="PROSITE" id="PS50287"/>
    </source>
</evidence>
<proteinExistence type="predicted"/>
<gene>
    <name evidence="12" type="primary">PRSS12_4</name>
    <name evidence="12" type="ORF">EYF80_038947</name>
</gene>
<dbReference type="EC" id="3.4.21.4" evidence="8"/>
<evidence type="ECO:0000256" key="1">
    <source>
        <dbReference type="ARBA" id="ARBA00004239"/>
    </source>
</evidence>
<dbReference type="PRINTS" id="PR00722">
    <property type="entry name" value="CHYMOTRYPSIN"/>
</dbReference>
<evidence type="ECO:0000256" key="4">
    <source>
        <dbReference type="ARBA" id="ARBA00022825"/>
    </source>
</evidence>
<dbReference type="PROSITE" id="PS00420">
    <property type="entry name" value="SRCR_1"/>
    <property type="match status" value="1"/>
</dbReference>
<dbReference type="PROSITE" id="PS50240">
    <property type="entry name" value="TRYPSIN_DOM"/>
    <property type="match status" value="1"/>
</dbReference>
<dbReference type="GO" id="GO:0016020">
    <property type="term" value="C:membrane"/>
    <property type="evidence" value="ECO:0007669"/>
    <property type="project" value="InterPro"/>
</dbReference>
<comment type="caution">
    <text evidence="9">Lacks conserved residue(s) required for the propagation of feature annotation.</text>
</comment>
<dbReference type="EMBL" id="SRLO01000603">
    <property type="protein sequence ID" value="TNN50864.1"/>
    <property type="molecule type" value="Genomic_DNA"/>
</dbReference>
<name>A0A4Z2GDR5_9TELE</name>
<dbReference type="InterPro" id="IPR050127">
    <property type="entry name" value="Serine_Proteases_S1"/>
</dbReference>
<comment type="catalytic activity">
    <reaction evidence="7">
        <text>Preferential cleavage: Arg-|-Xaa, Lys-|-Xaa.</text>
        <dbReference type="EC" id="3.4.21.4"/>
    </reaction>
</comment>
<keyword evidence="4" id="KW-0720">Serine protease</keyword>
<evidence type="ECO:0000256" key="3">
    <source>
        <dbReference type="ARBA" id="ARBA00022801"/>
    </source>
</evidence>
<evidence type="ECO:0000256" key="8">
    <source>
        <dbReference type="ARBA" id="ARBA00038868"/>
    </source>
</evidence>
<dbReference type="Gene3D" id="3.10.250.10">
    <property type="entry name" value="SRCR-like domain"/>
    <property type="match status" value="2"/>
</dbReference>
<keyword evidence="2" id="KW-0645">Protease</keyword>
<dbReference type="CDD" id="cd00190">
    <property type="entry name" value="Tryp_SPc"/>
    <property type="match status" value="1"/>
</dbReference>
<evidence type="ECO:0000256" key="9">
    <source>
        <dbReference type="PROSITE-ProRule" id="PRU00196"/>
    </source>
</evidence>
<reference evidence="12 13" key="1">
    <citation type="submission" date="2019-03" db="EMBL/GenBank/DDBJ databases">
        <title>First draft genome of Liparis tanakae, snailfish: a comprehensive survey of snailfish specific genes.</title>
        <authorList>
            <person name="Kim W."/>
            <person name="Song I."/>
            <person name="Jeong J.-H."/>
            <person name="Kim D."/>
            <person name="Kim S."/>
            <person name="Ryu S."/>
            <person name="Song J.Y."/>
            <person name="Lee S.K."/>
        </authorList>
    </citation>
    <scope>NUCLEOTIDE SEQUENCE [LARGE SCALE GENOMIC DNA]</scope>
    <source>
        <tissue evidence="12">Muscle</tissue>
    </source>
</reference>
<comment type="subcellular location">
    <subcellularLocation>
        <location evidence="1">Secreted</location>
        <location evidence="1">Extracellular space</location>
    </subcellularLocation>
</comment>
<feature type="domain" description="Peptidase S1" evidence="10">
    <location>
        <begin position="76"/>
        <end position="312"/>
    </location>
</feature>
<dbReference type="PANTHER" id="PTHR24264:SF54">
    <property type="entry name" value="PEPTIDASE S1 DOMAIN-CONTAINING PROTEIN"/>
    <property type="match status" value="1"/>
</dbReference>
<comment type="caution">
    <text evidence="12">The sequence shown here is derived from an EMBL/GenBank/DDBJ whole genome shotgun (WGS) entry which is preliminary data.</text>
</comment>
<feature type="domain" description="SRCR" evidence="11">
    <location>
        <begin position="22"/>
        <end position="65"/>
    </location>
</feature>
<keyword evidence="13" id="KW-1185">Reference proteome</keyword>
<dbReference type="OrthoDB" id="536948at2759"/>
<keyword evidence="5 9" id="KW-1015">Disulfide bond</keyword>
<dbReference type="SUPFAM" id="SSF56487">
    <property type="entry name" value="SRCR-like"/>
    <property type="match status" value="2"/>
</dbReference>
<evidence type="ECO:0000256" key="6">
    <source>
        <dbReference type="ARBA" id="ARBA00023180"/>
    </source>
</evidence>
<dbReference type="InterPro" id="IPR001254">
    <property type="entry name" value="Trypsin_dom"/>
</dbReference>
<dbReference type="FunFam" id="2.40.10.10:FF:000053">
    <property type="entry name" value="Neurotrypsin"/>
    <property type="match status" value="1"/>
</dbReference>
<dbReference type="InterPro" id="IPR001314">
    <property type="entry name" value="Peptidase_S1A"/>
</dbReference>
<evidence type="ECO:0000256" key="5">
    <source>
        <dbReference type="ARBA" id="ARBA00023157"/>
    </source>
</evidence>
<keyword evidence="3" id="KW-0378">Hydrolase</keyword>
<dbReference type="InterPro" id="IPR033116">
    <property type="entry name" value="TRYPSIN_SER"/>
</dbReference>
<evidence type="ECO:0000256" key="2">
    <source>
        <dbReference type="ARBA" id="ARBA00022670"/>
    </source>
</evidence>
<accession>A0A4Z2GDR5</accession>
<dbReference type="InterPro" id="IPR036772">
    <property type="entry name" value="SRCR-like_dom_sf"/>
</dbReference>
<dbReference type="AlphaFoldDB" id="A0A4Z2GDR5"/>
<dbReference type="InterPro" id="IPR043504">
    <property type="entry name" value="Peptidase_S1_PA_chymotrypsin"/>
</dbReference>
<dbReference type="InterPro" id="IPR009003">
    <property type="entry name" value="Peptidase_S1_PA"/>
</dbReference>
<feature type="domain" description="SRCR" evidence="11">
    <location>
        <begin position="74"/>
        <end position="118"/>
    </location>
</feature>
<protein>
    <recommendedName>
        <fullName evidence="8">trypsin</fullName>
        <ecNumber evidence="8">3.4.21.4</ecNumber>
    </recommendedName>
</protein>
<dbReference type="GO" id="GO:0004252">
    <property type="term" value="F:serine-type endopeptidase activity"/>
    <property type="evidence" value="ECO:0007669"/>
    <property type="project" value="UniProtKB-EC"/>
</dbReference>
<dbReference type="Pfam" id="PF00089">
    <property type="entry name" value="Trypsin"/>
    <property type="match status" value="1"/>
</dbReference>
<dbReference type="SUPFAM" id="SSF50494">
    <property type="entry name" value="Trypsin-like serine proteases"/>
    <property type="match status" value="1"/>
</dbReference>
<dbReference type="GO" id="GO:0005615">
    <property type="term" value="C:extracellular space"/>
    <property type="evidence" value="ECO:0007669"/>
    <property type="project" value="TreeGrafter"/>
</dbReference>
<evidence type="ECO:0000313" key="12">
    <source>
        <dbReference type="EMBL" id="TNN50864.1"/>
    </source>
</evidence>
<dbReference type="SMART" id="SM00202">
    <property type="entry name" value="SR"/>
    <property type="match status" value="1"/>
</dbReference>
<evidence type="ECO:0000259" key="10">
    <source>
        <dbReference type="PROSITE" id="PS50240"/>
    </source>
</evidence>
<organism evidence="12 13">
    <name type="scientific">Liparis tanakae</name>
    <name type="common">Tanaka's snailfish</name>
    <dbReference type="NCBI Taxonomy" id="230148"/>
    <lineage>
        <taxon>Eukaryota</taxon>
        <taxon>Metazoa</taxon>
        <taxon>Chordata</taxon>
        <taxon>Craniata</taxon>
        <taxon>Vertebrata</taxon>
        <taxon>Euteleostomi</taxon>
        <taxon>Actinopterygii</taxon>
        <taxon>Neopterygii</taxon>
        <taxon>Teleostei</taxon>
        <taxon>Neoteleostei</taxon>
        <taxon>Acanthomorphata</taxon>
        <taxon>Eupercaria</taxon>
        <taxon>Perciformes</taxon>
        <taxon>Cottioidei</taxon>
        <taxon>Cottales</taxon>
        <taxon>Liparidae</taxon>
        <taxon>Liparis</taxon>
    </lineage>
</organism>
<dbReference type="SMART" id="SM00020">
    <property type="entry name" value="Tryp_SPc"/>
    <property type="match status" value="1"/>
</dbReference>
<dbReference type="PANTHER" id="PTHR24264">
    <property type="entry name" value="TRYPSIN-RELATED"/>
    <property type="match status" value="1"/>
</dbReference>
<keyword evidence="6" id="KW-0325">Glycoprotein</keyword>
<sequence>MFSLSVFVRSEIGTALQHSYFGPGSVFHYERLGCRGNENSLLECRSRKFVRGDCNQGNEAGVVCAEPQGTGIPLRLVGGPEAFEGRVEVYRDGRWGTVCDDRWDDVDAEVVCRQLGLGFGRDPSRYVLRLGDYHTEEQDDFERTVSPERIVVHSKYHSQGWDHDIALLRLKGTEGNCVAFNPHTGAVCLPVLGNKWAKRPAACVITGWGITESEYSRTLLQAWVPLLPSWKCKRRYHERFTSRMLCAGSLSERHRVDSCQGDSGGPLVCQGEGGRWVLTGVISWGHGCGNPAFPGVYTRVSRFLRWIDKVVNKPYKT</sequence>
<dbReference type="Gene3D" id="2.40.10.10">
    <property type="entry name" value="Trypsin-like serine proteases"/>
    <property type="match status" value="2"/>
</dbReference>
<evidence type="ECO:0000256" key="7">
    <source>
        <dbReference type="ARBA" id="ARBA00036320"/>
    </source>
</evidence>
<feature type="disulfide bond" evidence="9">
    <location>
        <begin position="34"/>
        <end position="44"/>
    </location>
</feature>
<dbReference type="Pfam" id="PF00530">
    <property type="entry name" value="SRCR"/>
    <property type="match status" value="2"/>
</dbReference>
<dbReference type="PROSITE" id="PS00135">
    <property type="entry name" value="TRYPSIN_SER"/>
    <property type="match status" value="1"/>
</dbReference>
<evidence type="ECO:0000313" key="13">
    <source>
        <dbReference type="Proteomes" id="UP000314294"/>
    </source>
</evidence>